<dbReference type="InterPro" id="IPR029056">
    <property type="entry name" value="Ribokinase-like"/>
</dbReference>
<name>A0A154V4A5_9MICO</name>
<dbReference type="PANTHER" id="PTHR43085">
    <property type="entry name" value="HEXOKINASE FAMILY MEMBER"/>
    <property type="match status" value="1"/>
</dbReference>
<dbReference type="InterPro" id="IPR002173">
    <property type="entry name" value="Carboh/pur_kinase_PfkB_CS"/>
</dbReference>
<evidence type="ECO:0000256" key="2">
    <source>
        <dbReference type="ARBA" id="ARBA00022679"/>
    </source>
</evidence>
<keyword evidence="3" id="KW-0547">Nucleotide-binding</keyword>
<dbReference type="RefSeq" id="WP_063070504.1">
    <property type="nucleotide sequence ID" value="NZ_LQXA01000011.1"/>
</dbReference>
<organism evidence="7 8">
    <name type="scientific">Clavibacter tessellarius</name>
    <dbReference type="NCBI Taxonomy" id="31965"/>
    <lineage>
        <taxon>Bacteria</taxon>
        <taxon>Bacillati</taxon>
        <taxon>Actinomycetota</taxon>
        <taxon>Actinomycetes</taxon>
        <taxon>Micrococcales</taxon>
        <taxon>Microbacteriaceae</taxon>
        <taxon>Clavibacter</taxon>
    </lineage>
</organism>
<protein>
    <submittedName>
        <fullName evidence="7">Sugar kinase</fullName>
    </submittedName>
</protein>
<dbReference type="InterPro" id="IPR011611">
    <property type="entry name" value="PfkB_dom"/>
</dbReference>
<dbReference type="Pfam" id="PF00294">
    <property type="entry name" value="PfkB"/>
    <property type="match status" value="1"/>
</dbReference>
<dbReference type="PROSITE" id="PS00584">
    <property type="entry name" value="PFKB_KINASES_2"/>
    <property type="match status" value="1"/>
</dbReference>
<dbReference type="InterPro" id="IPR050306">
    <property type="entry name" value="PfkB_Carbo_kinase"/>
</dbReference>
<accession>A0A154V4A5</accession>
<dbReference type="GO" id="GO:0005524">
    <property type="term" value="F:ATP binding"/>
    <property type="evidence" value="ECO:0007669"/>
    <property type="project" value="UniProtKB-KW"/>
</dbReference>
<dbReference type="STRING" id="31965.AWH51_04070"/>
<dbReference type="OrthoDB" id="9795789at2"/>
<dbReference type="GO" id="GO:0016301">
    <property type="term" value="F:kinase activity"/>
    <property type="evidence" value="ECO:0007669"/>
    <property type="project" value="UniProtKB-KW"/>
</dbReference>
<evidence type="ECO:0000256" key="3">
    <source>
        <dbReference type="ARBA" id="ARBA00022741"/>
    </source>
</evidence>
<keyword evidence="2" id="KW-0808">Transferase</keyword>
<comment type="caution">
    <text evidence="7">The sequence shown here is derived from an EMBL/GenBank/DDBJ whole genome shotgun (WGS) entry which is preliminary data.</text>
</comment>
<dbReference type="AlphaFoldDB" id="A0A154V4A5"/>
<keyword evidence="5" id="KW-0067">ATP-binding</keyword>
<dbReference type="SUPFAM" id="SSF53613">
    <property type="entry name" value="Ribokinase-like"/>
    <property type="match status" value="1"/>
</dbReference>
<dbReference type="Gene3D" id="3.40.1190.20">
    <property type="match status" value="1"/>
</dbReference>
<comment type="similarity">
    <text evidence="1">Belongs to the carbohydrate kinase PfkB family.</text>
</comment>
<evidence type="ECO:0000256" key="4">
    <source>
        <dbReference type="ARBA" id="ARBA00022777"/>
    </source>
</evidence>
<dbReference type="Proteomes" id="UP000076218">
    <property type="component" value="Unassembled WGS sequence"/>
</dbReference>
<dbReference type="EMBL" id="LQXA01000011">
    <property type="protein sequence ID" value="KZC96202.1"/>
    <property type="molecule type" value="Genomic_DNA"/>
</dbReference>
<proteinExistence type="inferred from homology"/>
<feature type="domain" description="Carbohydrate kinase PfkB" evidence="6">
    <location>
        <begin position="6"/>
        <end position="295"/>
    </location>
</feature>
<dbReference type="PANTHER" id="PTHR43085:SF1">
    <property type="entry name" value="PSEUDOURIDINE KINASE-RELATED"/>
    <property type="match status" value="1"/>
</dbReference>
<evidence type="ECO:0000313" key="8">
    <source>
        <dbReference type="Proteomes" id="UP000076218"/>
    </source>
</evidence>
<keyword evidence="4 7" id="KW-0418">Kinase</keyword>
<dbReference type="PROSITE" id="PS00583">
    <property type="entry name" value="PFKB_KINASES_1"/>
    <property type="match status" value="1"/>
</dbReference>
<evidence type="ECO:0000256" key="1">
    <source>
        <dbReference type="ARBA" id="ARBA00010688"/>
    </source>
</evidence>
<evidence type="ECO:0000259" key="6">
    <source>
        <dbReference type="Pfam" id="PF00294"/>
    </source>
</evidence>
<reference evidence="7 8" key="1">
    <citation type="submission" date="2016-01" db="EMBL/GenBank/DDBJ databases">
        <title>Draft genome sequence of Clavibacter michiganensis subsp. tessellarius DOAB 609.</title>
        <authorList>
            <person name="Tambong J.T."/>
        </authorList>
    </citation>
    <scope>NUCLEOTIDE SEQUENCE [LARGE SCALE GENOMIC DNA]</scope>
    <source>
        <strain evidence="7 8">DOAB 609</strain>
    </source>
</reference>
<gene>
    <name evidence="7" type="ORF">AWH51_04070</name>
</gene>
<evidence type="ECO:0000256" key="5">
    <source>
        <dbReference type="ARBA" id="ARBA00022840"/>
    </source>
</evidence>
<evidence type="ECO:0000313" key="7">
    <source>
        <dbReference type="EMBL" id="KZC96202.1"/>
    </source>
</evidence>
<sequence>MHDQPIVVVGDALIDLLREDGEETAFVGGAALNVAVGLAILGHRVQLIAMVGDDEHGRRIRAELDAHGVELIATIGPSGTSVAVSEREDGEPRYSFNEAAWNRRVRIGAAERAALDAASLVVVSCFPYDDHAQADELLAAVRDPRERLLVDPNPRAGMLHDAERFRVGFARAAAEALLVKVGDDDTALLELGALADARAGLHATGSRLVLATDGPRGASVQLEDGEVVATGIAADPRPIVDTMGAGDACLAAAADAIARRGAPRTAAEGEAMLRTCMAIAAATCRQPGALLRMPTA</sequence>